<dbReference type="InterPro" id="IPR020471">
    <property type="entry name" value="AKR"/>
</dbReference>
<accession>A0A8J3G882</accession>
<evidence type="ECO:0000259" key="1">
    <source>
        <dbReference type="Pfam" id="PF00248"/>
    </source>
</evidence>
<feature type="domain" description="NADP-dependent oxidoreductase" evidence="1">
    <location>
        <begin position="22"/>
        <end position="308"/>
    </location>
</feature>
<keyword evidence="3" id="KW-1185">Reference proteome</keyword>
<dbReference type="Gene3D" id="3.20.20.100">
    <property type="entry name" value="NADP-dependent oxidoreductase domain"/>
    <property type="match status" value="1"/>
</dbReference>
<dbReference type="Pfam" id="PF00248">
    <property type="entry name" value="Aldo_ket_red"/>
    <property type="match status" value="1"/>
</dbReference>
<dbReference type="InterPro" id="IPR036812">
    <property type="entry name" value="NAD(P)_OxRdtase_dom_sf"/>
</dbReference>
<dbReference type="GO" id="GO:0016491">
    <property type="term" value="F:oxidoreductase activity"/>
    <property type="evidence" value="ECO:0007669"/>
    <property type="project" value="InterPro"/>
</dbReference>
<gene>
    <name evidence="2" type="ORF">GCM10007390_16990</name>
</gene>
<dbReference type="CDD" id="cd19090">
    <property type="entry name" value="AKR_AKR15A-like"/>
    <property type="match status" value="1"/>
</dbReference>
<organism evidence="2 3">
    <name type="scientific">Persicitalea jodogahamensis</name>
    <dbReference type="NCBI Taxonomy" id="402147"/>
    <lineage>
        <taxon>Bacteria</taxon>
        <taxon>Pseudomonadati</taxon>
        <taxon>Bacteroidota</taxon>
        <taxon>Cytophagia</taxon>
        <taxon>Cytophagales</taxon>
        <taxon>Spirosomataceae</taxon>
        <taxon>Persicitalea</taxon>
    </lineage>
</organism>
<dbReference type="GO" id="GO:0005829">
    <property type="term" value="C:cytosol"/>
    <property type="evidence" value="ECO:0007669"/>
    <property type="project" value="TreeGrafter"/>
</dbReference>
<dbReference type="Proteomes" id="UP000598271">
    <property type="component" value="Unassembled WGS sequence"/>
</dbReference>
<comment type="caution">
    <text evidence="2">The sequence shown here is derived from an EMBL/GenBank/DDBJ whole genome shotgun (WGS) entry which is preliminary data.</text>
</comment>
<dbReference type="PANTHER" id="PTHR42686:SF1">
    <property type="entry name" value="GH17980P-RELATED"/>
    <property type="match status" value="1"/>
</dbReference>
<evidence type="ECO:0000313" key="2">
    <source>
        <dbReference type="EMBL" id="GHB63761.1"/>
    </source>
</evidence>
<dbReference type="PANTHER" id="PTHR42686">
    <property type="entry name" value="GH17980P-RELATED"/>
    <property type="match status" value="1"/>
</dbReference>
<evidence type="ECO:0000313" key="3">
    <source>
        <dbReference type="Proteomes" id="UP000598271"/>
    </source>
</evidence>
<name>A0A8J3G882_9BACT</name>
<dbReference type="InterPro" id="IPR023210">
    <property type="entry name" value="NADP_OxRdtase_dom"/>
</dbReference>
<protein>
    <submittedName>
        <fullName evidence="2">Oxidoreductase</fullName>
    </submittedName>
</protein>
<reference evidence="2 3" key="1">
    <citation type="journal article" date="2014" name="Int. J. Syst. Evol. Microbiol.">
        <title>Complete genome sequence of Corynebacterium casei LMG S-19264T (=DSM 44701T), isolated from a smear-ripened cheese.</title>
        <authorList>
            <consortium name="US DOE Joint Genome Institute (JGI-PGF)"/>
            <person name="Walter F."/>
            <person name="Albersmeier A."/>
            <person name="Kalinowski J."/>
            <person name="Ruckert C."/>
        </authorList>
    </citation>
    <scope>NUCLEOTIDE SEQUENCE [LARGE SCALE GENOMIC DNA]</scope>
    <source>
        <strain evidence="2 3">KCTC 12866</strain>
    </source>
</reference>
<dbReference type="EMBL" id="BMXF01000001">
    <property type="protein sequence ID" value="GHB63761.1"/>
    <property type="molecule type" value="Genomic_DNA"/>
</dbReference>
<dbReference type="RefSeq" id="WP_189563876.1">
    <property type="nucleotide sequence ID" value="NZ_BMXF01000001.1"/>
</dbReference>
<proteinExistence type="predicted"/>
<dbReference type="SUPFAM" id="SSF51430">
    <property type="entry name" value="NAD(P)-linked oxidoreductase"/>
    <property type="match status" value="1"/>
</dbReference>
<sequence>MSKPTYLSDINQENYPFSHGSRLVYGCSGLGGVWGETNYDESVDCLLYAFENGIASLDTSPSYNQSETVVGRALAQWKGKRPFISTKVGRLKSDNAHETIVDYSAERMKRSVEESLETLGVDQVDLLFLHEPYLVRLDRIEEIIDTLKGFVDAGYTKLIGAGGNPTDSFRPYIKKDNFQVVSGFLRVDACNISGFEKDMPHNLREGVAYYAASALHFSLLGNRFEQFCDERPNDQWITDRDVDNAIRVKAIADREGMKLSTLAQRFLFSVKEANRVVMGARKIEQIKSTVEDWKAGVLPEALFDEIVGVVR</sequence>
<dbReference type="AlphaFoldDB" id="A0A8J3G882"/>